<feature type="domain" description="GIY-YIG" evidence="10">
    <location>
        <begin position="63"/>
        <end position="140"/>
    </location>
</feature>
<dbReference type="InterPro" id="IPR035901">
    <property type="entry name" value="GIY-YIG_endonuc_sf"/>
</dbReference>
<dbReference type="HAMAP" id="MF_00203">
    <property type="entry name" value="UvrC"/>
    <property type="match status" value="1"/>
</dbReference>
<evidence type="ECO:0000256" key="6">
    <source>
        <dbReference type="ARBA" id="ARBA00023236"/>
    </source>
</evidence>
<evidence type="ECO:0000313" key="12">
    <source>
        <dbReference type="EMBL" id="SLM12419.1"/>
    </source>
</evidence>
<dbReference type="PROSITE" id="PS50151">
    <property type="entry name" value="UVR"/>
    <property type="match status" value="1"/>
</dbReference>
<dbReference type="Gene3D" id="3.40.1440.10">
    <property type="entry name" value="GIY-YIG endonuclease"/>
    <property type="match status" value="1"/>
</dbReference>
<dbReference type="AlphaFoldDB" id="A0A3P3XI03"/>
<evidence type="ECO:0000256" key="7">
    <source>
        <dbReference type="HAMAP-Rule" id="MF_00203"/>
    </source>
</evidence>
<keyword evidence="3 7" id="KW-0228">DNA excision</keyword>
<comment type="function">
    <text evidence="7">The UvrABC repair system catalyzes the recognition and processing of DNA lesions. UvrC both incises the 5' and 3' sides of the lesion. The N-terminal half is responsible for the 3' incision and the C-terminal half is responsible for the 5' incision.</text>
</comment>
<gene>
    <name evidence="7 12" type="primary">uvrC</name>
    <name evidence="12" type="ORF">SPIROBIBN47_250032</name>
</gene>
<dbReference type="CDD" id="cd10434">
    <property type="entry name" value="GIY-YIG_UvrC_Cho"/>
    <property type="match status" value="1"/>
</dbReference>
<dbReference type="SUPFAM" id="SSF46600">
    <property type="entry name" value="C-terminal UvrC-binding domain of UvrB"/>
    <property type="match status" value="1"/>
</dbReference>
<feature type="region of interest" description="Disordered" evidence="8">
    <location>
        <begin position="1"/>
        <end position="49"/>
    </location>
</feature>
<dbReference type="GO" id="GO:0005737">
    <property type="term" value="C:cytoplasm"/>
    <property type="evidence" value="ECO:0007669"/>
    <property type="project" value="UniProtKB-SubCell"/>
</dbReference>
<dbReference type="SUPFAM" id="SSF82771">
    <property type="entry name" value="GIY-YIG endonuclease"/>
    <property type="match status" value="1"/>
</dbReference>
<dbReference type="InterPro" id="IPR036876">
    <property type="entry name" value="UVR_dom_sf"/>
</dbReference>
<evidence type="ECO:0000259" key="9">
    <source>
        <dbReference type="PROSITE" id="PS50151"/>
    </source>
</evidence>
<feature type="domain" description="UVR" evidence="9">
    <location>
        <begin position="247"/>
        <end position="282"/>
    </location>
</feature>
<dbReference type="FunFam" id="3.40.1440.10:FF:000001">
    <property type="entry name" value="UvrABC system protein C"/>
    <property type="match status" value="1"/>
</dbReference>
<dbReference type="GO" id="GO:0009381">
    <property type="term" value="F:excinuclease ABC activity"/>
    <property type="evidence" value="ECO:0007669"/>
    <property type="project" value="UniProtKB-UniRule"/>
</dbReference>
<organism evidence="12">
    <name type="scientific">uncultured spirochete</name>
    <dbReference type="NCBI Taxonomy" id="156406"/>
    <lineage>
        <taxon>Bacteria</taxon>
        <taxon>Pseudomonadati</taxon>
        <taxon>Spirochaetota</taxon>
        <taxon>Spirochaetia</taxon>
        <taxon>Spirochaetales</taxon>
        <taxon>environmental samples</taxon>
    </lineage>
</organism>
<dbReference type="InterPro" id="IPR000305">
    <property type="entry name" value="GIY-YIG_endonuc"/>
</dbReference>
<dbReference type="Gene3D" id="3.30.420.340">
    <property type="entry name" value="UvrC, RNAse H endonuclease domain"/>
    <property type="match status" value="1"/>
</dbReference>
<dbReference type="GO" id="GO:0003677">
    <property type="term" value="F:DNA binding"/>
    <property type="evidence" value="ECO:0007669"/>
    <property type="project" value="UniProtKB-UniRule"/>
</dbReference>
<dbReference type="Pfam" id="PF22920">
    <property type="entry name" value="UvrC_RNaseH"/>
    <property type="match status" value="1"/>
</dbReference>
<dbReference type="EMBL" id="FWDM01000018">
    <property type="protein sequence ID" value="SLM12419.1"/>
    <property type="molecule type" value="Genomic_DNA"/>
</dbReference>
<dbReference type="InterPro" id="IPR050066">
    <property type="entry name" value="UvrABC_protein_C"/>
</dbReference>
<dbReference type="NCBIfam" id="NF001824">
    <property type="entry name" value="PRK00558.1-5"/>
    <property type="match status" value="1"/>
</dbReference>
<accession>A0A3P3XI03</accession>
<keyword evidence="2 7" id="KW-0227">DNA damage</keyword>
<evidence type="ECO:0000256" key="1">
    <source>
        <dbReference type="ARBA" id="ARBA00022490"/>
    </source>
</evidence>
<dbReference type="PROSITE" id="PS50164">
    <property type="entry name" value="GIY_YIG"/>
    <property type="match status" value="1"/>
</dbReference>
<dbReference type="Gene3D" id="4.10.860.10">
    <property type="entry name" value="UVR domain"/>
    <property type="match status" value="1"/>
</dbReference>
<dbReference type="Gene3D" id="1.10.150.20">
    <property type="entry name" value="5' to 3' exonuclease, C-terminal subdomain"/>
    <property type="match status" value="1"/>
</dbReference>
<dbReference type="SUPFAM" id="SSF47781">
    <property type="entry name" value="RuvA domain 2-like"/>
    <property type="match status" value="1"/>
</dbReference>
<evidence type="ECO:0000256" key="4">
    <source>
        <dbReference type="ARBA" id="ARBA00022881"/>
    </source>
</evidence>
<dbReference type="GO" id="GO:0009432">
    <property type="term" value="P:SOS response"/>
    <property type="evidence" value="ECO:0007669"/>
    <property type="project" value="UniProtKB-UniRule"/>
</dbReference>
<dbReference type="PANTHER" id="PTHR30562">
    <property type="entry name" value="UVRC/OXIDOREDUCTASE"/>
    <property type="match status" value="1"/>
</dbReference>
<keyword evidence="5 7" id="KW-0234">DNA repair</keyword>
<keyword evidence="6 7" id="KW-0742">SOS response</keyword>
<evidence type="ECO:0000256" key="2">
    <source>
        <dbReference type="ARBA" id="ARBA00022763"/>
    </source>
</evidence>
<protein>
    <recommendedName>
        <fullName evidence="7">UvrABC system protein C</fullName>
        <shortName evidence="7">Protein UvrC</shortName>
    </recommendedName>
    <alternativeName>
        <fullName evidence="7">Excinuclease ABC subunit C</fullName>
    </alternativeName>
</protein>
<evidence type="ECO:0000256" key="8">
    <source>
        <dbReference type="SAM" id="MobiDB-lite"/>
    </source>
</evidence>
<dbReference type="InterPro" id="IPR047296">
    <property type="entry name" value="GIY-YIG_UvrC_Cho"/>
</dbReference>
<keyword evidence="1 7" id="KW-0963">Cytoplasm</keyword>
<dbReference type="InterPro" id="IPR001162">
    <property type="entry name" value="UvrC_RNase_H_dom"/>
</dbReference>
<comment type="subunit">
    <text evidence="7">Interacts with UvrB in an incision complex.</text>
</comment>
<feature type="domain" description="UvrC family homology region profile" evidence="11">
    <location>
        <begin position="313"/>
        <end position="520"/>
    </location>
</feature>
<comment type="similarity">
    <text evidence="7">Belongs to the UvrC family.</text>
</comment>
<dbReference type="NCBIfam" id="TIGR00194">
    <property type="entry name" value="uvrC"/>
    <property type="match status" value="1"/>
</dbReference>
<reference evidence="12" key="1">
    <citation type="submission" date="2017-02" db="EMBL/GenBank/DDBJ databases">
        <authorList>
            <person name="Regsiter A."/>
            <person name="William W."/>
        </authorList>
    </citation>
    <scope>NUCLEOTIDE SEQUENCE</scope>
    <source>
        <strain evidence="12">Bib</strain>
    </source>
</reference>
<dbReference type="PANTHER" id="PTHR30562:SF1">
    <property type="entry name" value="UVRABC SYSTEM PROTEIN C"/>
    <property type="match status" value="1"/>
</dbReference>
<comment type="subcellular location">
    <subcellularLocation>
        <location evidence="7">Cytoplasm</location>
    </subcellularLocation>
</comment>
<dbReference type="InterPro" id="IPR004791">
    <property type="entry name" value="UvrC"/>
</dbReference>
<dbReference type="SMART" id="SM00465">
    <property type="entry name" value="GIYc"/>
    <property type="match status" value="1"/>
</dbReference>
<dbReference type="GO" id="GO:0009380">
    <property type="term" value="C:excinuclease repair complex"/>
    <property type="evidence" value="ECO:0007669"/>
    <property type="project" value="InterPro"/>
</dbReference>
<dbReference type="Pfam" id="PF02151">
    <property type="entry name" value="UVR"/>
    <property type="match status" value="1"/>
</dbReference>
<dbReference type="InterPro" id="IPR038476">
    <property type="entry name" value="UvrC_RNase_H_dom_sf"/>
</dbReference>
<evidence type="ECO:0000256" key="5">
    <source>
        <dbReference type="ARBA" id="ARBA00023204"/>
    </source>
</evidence>
<dbReference type="PROSITE" id="PS50165">
    <property type="entry name" value="UVRC"/>
    <property type="match status" value="1"/>
</dbReference>
<dbReference type="Pfam" id="PF08459">
    <property type="entry name" value="UvrC_RNaseH_dom"/>
    <property type="match status" value="1"/>
</dbReference>
<dbReference type="InterPro" id="IPR010994">
    <property type="entry name" value="RuvA_2-like"/>
</dbReference>
<keyword evidence="4 7" id="KW-0267">Excision nuclease</keyword>
<sequence length="659" mass="74686">MSMKTREGVPAVSTVGESKEVITRPVNPAAPVGRDPNAPEIPHPETDTERRARLKTLVKQAPQNPGVYLMRDETGEIIYVGKAKHLRNRLSSYFSGKKDIKTRHLVSRIHQIEWVLAAHEYEALLIENNFIKEHSPRYNINLKDGKTYPSIRITSEEFPRVFRTRRIINDGSEYFGPFPSAETIDTYLDLIKRMFPLRRCVKMKKRATPCMYYHIGRCPGPCAGKISREDYLERVDEVRKLLSGDTESLVKDLEREMRRAAGELRFEEAARLREAIKAIQSFIGHSNAVDFNNLDARDYVAWEAEGEQVSYVVFQMREGKLRNRDSFIEHLVSDELETLDAFLARYYEEGRTPPATIFVRRADSTDAIARYLSERFDSRIDVRVPDSERHWAVMNLAVQNAKEELAKRRRMHGDFAALAELKEALGLGSMPLRIEGFDIAQLGGKHTVASLVSFRNGIPDKKNYRYFKIRSVEGQIDDFAAMREAVARRYTRLINEEAELPDLVLVDGGTGQVSAAKEILDDLGLDIDLAGLAKRDEEVWLPGRSKPVVLAKDSPALRVLVAVRDETHRFATGLSRKLRISDATFRVLQEVPGIGDVRAKSILREVGSLEAVAQAEPGYITSIAHVNEETARKVIDAARKTVDVARRTVDTEEEPETED</sequence>
<evidence type="ECO:0000256" key="3">
    <source>
        <dbReference type="ARBA" id="ARBA00022769"/>
    </source>
</evidence>
<dbReference type="Pfam" id="PF14520">
    <property type="entry name" value="HHH_5"/>
    <property type="match status" value="1"/>
</dbReference>
<proteinExistence type="inferred from homology"/>
<dbReference type="Pfam" id="PF01541">
    <property type="entry name" value="GIY-YIG"/>
    <property type="match status" value="1"/>
</dbReference>
<dbReference type="GO" id="GO:0006289">
    <property type="term" value="P:nucleotide-excision repair"/>
    <property type="evidence" value="ECO:0007669"/>
    <property type="project" value="UniProtKB-UniRule"/>
</dbReference>
<evidence type="ECO:0000259" key="11">
    <source>
        <dbReference type="PROSITE" id="PS50165"/>
    </source>
</evidence>
<name>A0A3P3XI03_9SPIR</name>
<evidence type="ECO:0000259" key="10">
    <source>
        <dbReference type="PROSITE" id="PS50164"/>
    </source>
</evidence>
<dbReference type="InterPro" id="IPR001943">
    <property type="entry name" value="UVR_dom"/>
</dbReference>